<dbReference type="GO" id="GO:0000214">
    <property type="term" value="C:tRNA-intron endonuclease complex"/>
    <property type="evidence" value="ECO:0007669"/>
    <property type="project" value="InterPro"/>
</dbReference>
<evidence type="ECO:0000256" key="7">
    <source>
        <dbReference type="PIRSR" id="PIRSR011789-1"/>
    </source>
</evidence>
<keyword evidence="4" id="KW-0456">Lyase</keyword>
<gene>
    <name evidence="10" type="ORF">BCR38DRAFT_419137</name>
</gene>
<comment type="similarity">
    <text evidence="1">Belongs to the tRNA-intron endonuclease family.</text>
</comment>
<dbReference type="PIRSF" id="PIRSF011789">
    <property type="entry name" value="tRNA_splic_SEN2"/>
    <property type="match status" value="1"/>
</dbReference>
<evidence type="ECO:0000256" key="3">
    <source>
        <dbReference type="ARBA" id="ARBA00022694"/>
    </source>
</evidence>
<dbReference type="GO" id="GO:0000213">
    <property type="term" value="F:tRNA-intron lyase activity"/>
    <property type="evidence" value="ECO:0007669"/>
    <property type="project" value="UniProtKB-EC"/>
</dbReference>
<dbReference type="NCBIfam" id="TIGR00324">
    <property type="entry name" value="endA"/>
    <property type="match status" value="1"/>
</dbReference>
<dbReference type="InterPro" id="IPR006677">
    <property type="entry name" value="tRNA_intron_Endonuc_cat-like"/>
</dbReference>
<dbReference type="FunCoup" id="A0A1Y2EKU4">
    <property type="interactions" value="56"/>
</dbReference>
<feature type="active site" evidence="7">
    <location>
        <position position="532"/>
    </location>
</feature>
<evidence type="ECO:0000256" key="8">
    <source>
        <dbReference type="SAM" id="MobiDB-lite"/>
    </source>
</evidence>
<evidence type="ECO:0000259" key="9">
    <source>
        <dbReference type="Pfam" id="PF01974"/>
    </source>
</evidence>
<dbReference type="Proteomes" id="UP000193689">
    <property type="component" value="Unassembled WGS sequence"/>
</dbReference>
<evidence type="ECO:0000256" key="2">
    <source>
        <dbReference type="ARBA" id="ARBA00012573"/>
    </source>
</evidence>
<comment type="caution">
    <text evidence="10">The sequence shown here is derived from an EMBL/GenBank/DDBJ whole genome shotgun (WGS) entry which is preliminary data.</text>
</comment>
<name>A0A1Y2EKU4_9PEZI</name>
<feature type="domain" description="tRNA intron endonuclease catalytic" evidence="9">
    <location>
        <begin position="451"/>
        <end position="540"/>
    </location>
</feature>
<dbReference type="SUPFAM" id="SSF53032">
    <property type="entry name" value="tRNA-intron endonuclease catalytic domain-like"/>
    <property type="match status" value="1"/>
</dbReference>
<reference evidence="10 11" key="1">
    <citation type="submission" date="2016-07" db="EMBL/GenBank/DDBJ databases">
        <title>Pervasive Adenine N6-methylation of Active Genes in Fungi.</title>
        <authorList>
            <consortium name="DOE Joint Genome Institute"/>
            <person name="Mondo S.J."/>
            <person name="Dannebaum R.O."/>
            <person name="Kuo R.C."/>
            <person name="Labutti K."/>
            <person name="Haridas S."/>
            <person name="Kuo A."/>
            <person name="Salamov A."/>
            <person name="Ahrendt S.R."/>
            <person name="Lipzen A."/>
            <person name="Sullivan W."/>
            <person name="Andreopoulos W.B."/>
            <person name="Clum A."/>
            <person name="Lindquist E."/>
            <person name="Daum C."/>
            <person name="Ramamoorthy G.K."/>
            <person name="Gryganskyi A."/>
            <person name="Culley D."/>
            <person name="Magnuson J.K."/>
            <person name="James T.Y."/>
            <person name="O'Malley M.A."/>
            <person name="Stajich J.E."/>
            <person name="Spatafora J.W."/>
            <person name="Visel A."/>
            <person name="Grigoriev I.V."/>
        </authorList>
    </citation>
    <scope>NUCLEOTIDE SEQUENCE [LARGE SCALE GENOMIC DNA]</scope>
    <source>
        <strain evidence="10 11">CBS 129021</strain>
    </source>
</reference>
<dbReference type="CDD" id="cd22363">
    <property type="entry name" value="tRNA-intron_lyase_C"/>
    <property type="match status" value="1"/>
</dbReference>
<keyword evidence="3" id="KW-0819">tRNA processing</keyword>
<dbReference type="InterPro" id="IPR011856">
    <property type="entry name" value="tRNA_endonuc-like_dom_sf"/>
</dbReference>
<sequence>MANTTHPLSDFTAVAKADADGEAKATALAKPRENGQPRTVAPETPAHSVSSAPLRPALWQIHALPAPIRTYPLPAFYPSNPLSLLHIAYTWISQTISPPREPSVVHEAIWSSKTRSVNVTDPKSIRALWEQGFYGKGIFSRSEPNWLKKQQARRDVKGKSVAEMYTLKRREERKQMKWDRARKEQELIQRTRFEEMRVAPVGPNELLTLPNSPSDLHRLIMSIRTTNEAGARQPMNGAAGDNEAQVPIEESPRQPNGILKPDAQTIINGTTDGNDTISPFPPVDDDVERPQTPQGALSSSPPDGTSSLLRRRKSVRFSPNVESTTFKNSDPPTPNICTLSNGNIKAPDSLLANGTSPLSHEPGVPSVEAPVDAVGTEIPQPVVAGAPELVDKEHLQLTLEETFFLVFGLGALTVRDECSGSTFPVEQLFSLCRQQSYIPTKKGDLQPDDPFMIQYVVYHHFRSLGWVPRPGVKFGCDWLLYQRGPAFNHGEFAVVVMPSYSHPHWKALGCRASPKSWHWLHAINRVQSGALKSMVLVYVDVPPPAGSDEDIPTTLKRYKIREVMIRRWSTNRNRD</sequence>
<evidence type="ECO:0000256" key="1">
    <source>
        <dbReference type="ARBA" id="ARBA00008078"/>
    </source>
</evidence>
<dbReference type="InterPro" id="IPR016589">
    <property type="entry name" value="tRNA_splic_SEN2"/>
</dbReference>
<feature type="region of interest" description="Disordered" evidence="8">
    <location>
        <begin position="1"/>
        <end position="50"/>
    </location>
</feature>
<evidence type="ECO:0000256" key="5">
    <source>
        <dbReference type="ARBA" id="ARBA00032432"/>
    </source>
</evidence>
<feature type="compositionally biased region" description="Polar residues" evidence="8">
    <location>
        <begin position="291"/>
        <end position="308"/>
    </location>
</feature>
<feature type="active site" evidence="7">
    <location>
        <position position="481"/>
    </location>
</feature>
<organism evidence="10 11">
    <name type="scientific">Pseudomassariella vexata</name>
    <dbReference type="NCBI Taxonomy" id="1141098"/>
    <lineage>
        <taxon>Eukaryota</taxon>
        <taxon>Fungi</taxon>
        <taxon>Dikarya</taxon>
        <taxon>Ascomycota</taxon>
        <taxon>Pezizomycotina</taxon>
        <taxon>Sordariomycetes</taxon>
        <taxon>Xylariomycetidae</taxon>
        <taxon>Amphisphaeriales</taxon>
        <taxon>Pseudomassariaceae</taxon>
        <taxon>Pseudomassariella</taxon>
    </lineage>
</organism>
<evidence type="ECO:0000256" key="4">
    <source>
        <dbReference type="ARBA" id="ARBA00023239"/>
    </source>
</evidence>
<dbReference type="InterPro" id="IPR036167">
    <property type="entry name" value="tRNA_intron_Endo_cat-like_sf"/>
</dbReference>
<dbReference type="GO" id="GO:0003676">
    <property type="term" value="F:nucleic acid binding"/>
    <property type="evidence" value="ECO:0007669"/>
    <property type="project" value="InterPro"/>
</dbReference>
<accession>A0A1Y2EKU4</accession>
<protein>
    <recommendedName>
        <fullName evidence="2">tRNA-intron lyase</fullName>
        <ecNumber evidence="2">4.6.1.16</ecNumber>
    </recommendedName>
    <alternativeName>
        <fullName evidence="5">tRNA-intron endonuclease Sen2</fullName>
    </alternativeName>
</protein>
<evidence type="ECO:0000313" key="11">
    <source>
        <dbReference type="Proteomes" id="UP000193689"/>
    </source>
</evidence>
<dbReference type="InterPro" id="IPR006676">
    <property type="entry name" value="tRNA_splic"/>
</dbReference>
<dbReference type="GO" id="GO:0005737">
    <property type="term" value="C:cytoplasm"/>
    <property type="evidence" value="ECO:0007669"/>
    <property type="project" value="TreeGrafter"/>
</dbReference>
<dbReference type="OrthoDB" id="10249562at2759"/>
<evidence type="ECO:0000256" key="6">
    <source>
        <dbReference type="ARBA" id="ARBA00034031"/>
    </source>
</evidence>
<comment type="catalytic activity">
    <reaction evidence="6">
        <text>pretRNA = a 3'-half-tRNA molecule with a 5'-OH end + a 5'-half-tRNA molecule with a 2',3'-cyclic phosphate end + an intron with a 2',3'-cyclic phosphate and a 5'-hydroxyl terminus.</text>
        <dbReference type="EC" id="4.6.1.16"/>
    </reaction>
</comment>
<keyword evidence="11" id="KW-1185">Reference proteome</keyword>
<dbReference type="Pfam" id="PF01974">
    <property type="entry name" value="tRNA_int_endo"/>
    <property type="match status" value="1"/>
</dbReference>
<feature type="compositionally biased region" description="Polar residues" evidence="8">
    <location>
        <begin position="265"/>
        <end position="277"/>
    </location>
</feature>
<dbReference type="Gene3D" id="3.40.1350.10">
    <property type="match status" value="1"/>
</dbReference>
<dbReference type="GO" id="GO:0000379">
    <property type="term" value="P:tRNA-type intron splice site recognition and cleavage"/>
    <property type="evidence" value="ECO:0007669"/>
    <property type="project" value="TreeGrafter"/>
</dbReference>
<dbReference type="PANTHER" id="PTHR21227">
    <property type="entry name" value="TRNA-SPLICING ENDONUCLEASE SUBUNIT SEN2"/>
    <property type="match status" value="1"/>
</dbReference>
<dbReference type="PANTHER" id="PTHR21227:SF0">
    <property type="entry name" value="TRNA-SPLICING ENDONUCLEASE SUBUNIT SEN2"/>
    <property type="match status" value="1"/>
</dbReference>
<feature type="active site" evidence="7">
    <location>
        <position position="489"/>
    </location>
</feature>
<evidence type="ECO:0000313" key="10">
    <source>
        <dbReference type="EMBL" id="ORY72167.1"/>
    </source>
</evidence>
<dbReference type="STRING" id="1141098.A0A1Y2EKU4"/>
<dbReference type="InParanoid" id="A0A1Y2EKU4"/>
<feature type="compositionally biased region" description="Polar residues" evidence="8">
    <location>
        <begin position="320"/>
        <end position="335"/>
    </location>
</feature>
<dbReference type="EMBL" id="MCFJ01000001">
    <property type="protein sequence ID" value="ORY72167.1"/>
    <property type="molecule type" value="Genomic_DNA"/>
</dbReference>
<dbReference type="FunFam" id="3.40.1350.10:FF:000007">
    <property type="entry name" value="tRNA-splicing endonuclease subunit Sen2"/>
    <property type="match status" value="1"/>
</dbReference>
<dbReference type="RefSeq" id="XP_040721759.1">
    <property type="nucleotide sequence ID" value="XM_040859285.1"/>
</dbReference>
<proteinExistence type="inferred from homology"/>
<feature type="region of interest" description="Disordered" evidence="8">
    <location>
        <begin position="248"/>
        <end position="335"/>
    </location>
</feature>
<dbReference type="GeneID" id="63775497"/>
<dbReference type="AlphaFoldDB" id="A0A1Y2EKU4"/>
<dbReference type="EC" id="4.6.1.16" evidence="2"/>